<protein>
    <recommendedName>
        <fullName evidence="1">MobA-like NTP transferase domain-containing protein</fullName>
    </recommendedName>
</protein>
<evidence type="ECO:0000259" key="1">
    <source>
        <dbReference type="Pfam" id="PF12804"/>
    </source>
</evidence>
<dbReference type="InterPro" id="IPR025877">
    <property type="entry name" value="MobA-like_NTP_Trfase"/>
</dbReference>
<keyword evidence="3" id="KW-1185">Reference proteome</keyword>
<dbReference type="RefSeq" id="WP_156204314.1">
    <property type="nucleotide sequence ID" value="NZ_CP046457.1"/>
</dbReference>
<sequence>MQYDAIILAGGENTSELKKIAPYDNEALIIIDKYPMIHYVYQALRNSSFIKNIVICGPKEALRNIFIKEENLLFAESGENAIESFSNSVKLLENHSITEKILVMPTDIPFITTEAIDDFINRCEKSRADFYYSITTKEVNEKVFPGVTRTYVKLKDGTFTGGNLFLVREKVIPRCLRVGVELIERRKNPLAMAKLFGFGLVWSFITKQLTISKAEKRFYEVIGIKGKAIISPYAEVGVDVDKPSDLELAQNYLKG</sequence>
<evidence type="ECO:0000313" key="3">
    <source>
        <dbReference type="Proteomes" id="UP000426444"/>
    </source>
</evidence>
<gene>
    <name evidence="2" type="ORF">SYNTR_1949</name>
</gene>
<dbReference type="Proteomes" id="UP000426444">
    <property type="component" value="Chromosome"/>
</dbReference>
<dbReference type="EMBL" id="CP046457">
    <property type="protein sequence ID" value="QGU00543.1"/>
    <property type="molecule type" value="Genomic_DNA"/>
</dbReference>
<feature type="domain" description="MobA-like NTP transferase" evidence="1">
    <location>
        <begin position="5"/>
        <end position="139"/>
    </location>
</feature>
<dbReference type="Gene3D" id="3.90.550.10">
    <property type="entry name" value="Spore Coat Polysaccharide Biosynthesis Protein SpsA, Chain A"/>
    <property type="match status" value="1"/>
</dbReference>
<dbReference type="AlphaFoldDB" id="A0A6I6DHI1"/>
<name>A0A6I6DHI1_9FIRM</name>
<dbReference type="OrthoDB" id="159246at2"/>
<dbReference type="SUPFAM" id="SSF53448">
    <property type="entry name" value="Nucleotide-diphospho-sugar transferases"/>
    <property type="match status" value="1"/>
</dbReference>
<dbReference type="Pfam" id="PF12804">
    <property type="entry name" value="NTP_transf_3"/>
    <property type="match status" value="1"/>
</dbReference>
<dbReference type="KEGG" id="salq:SYNTR_1949"/>
<accession>A0A6I6DHI1</accession>
<evidence type="ECO:0000313" key="2">
    <source>
        <dbReference type="EMBL" id="QGU00543.1"/>
    </source>
</evidence>
<dbReference type="GO" id="GO:0016779">
    <property type="term" value="F:nucleotidyltransferase activity"/>
    <property type="evidence" value="ECO:0007669"/>
    <property type="project" value="UniProtKB-ARBA"/>
</dbReference>
<dbReference type="InterPro" id="IPR029044">
    <property type="entry name" value="Nucleotide-diphossugar_trans"/>
</dbReference>
<organism evidence="2 3">
    <name type="scientific">Candidatus Syntrophocurvum alkaliphilum</name>
    <dbReference type="NCBI Taxonomy" id="2293317"/>
    <lineage>
        <taxon>Bacteria</taxon>
        <taxon>Bacillati</taxon>
        <taxon>Bacillota</taxon>
        <taxon>Clostridia</taxon>
        <taxon>Eubacteriales</taxon>
        <taxon>Syntrophomonadaceae</taxon>
        <taxon>Candidatus Syntrophocurvum</taxon>
    </lineage>
</organism>
<reference evidence="3" key="1">
    <citation type="journal article" date="2019" name="Microbiology">
        <title>Complete Genome Sequence of an Uncultured Bacterium of the Candidate Phylum Bipolaricaulota.</title>
        <authorList>
            <person name="Kadnikov V.V."/>
            <person name="Mardanov A.V."/>
            <person name="Beletsky A.V."/>
            <person name="Frank Y.A."/>
            <person name="Karnachuk O.V."/>
            <person name="Ravin N.V."/>
        </authorList>
    </citation>
    <scope>NUCLEOTIDE SEQUENCE [LARGE SCALE GENOMIC DNA]</scope>
</reference>
<proteinExistence type="predicted"/>